<gene>
    <name evidence="2" type="ORF">GLOTRDRAFT_134637</name>
</gene>
<protein>
    <submittedName>
        <fullName evidence="2">Uncharacterized protein</fullName>
    </submittedName>
</protein>
<dbReference type="AlphaFoldDB" id="S7RBJ2"/>
<reference evidence="2 3" key="1">
    <citation type="journal article" date="2012" name="Science">
        <title>The Paleozoic origin of enzymatic lignin decomposition reconstructed from 31 fungal genomes.</title>
        <authorList>
            <person name="Floudas D."/>
            <person name="Binder M."/>
            <person name="Riley R."/>
            <person name="Barry K."/>
            <person name="Blanchette R.A."/>
            <person name="Henrissat B."/>
            <person name="Martinez A.T."/>
            <person name="Otillar R."/>
            <person name="Spatafora J.W."/>
            <person name="Yadav J.S."/>
            <person name="Aerts A."/>
            <person name="Benoit I."/>
            <person name="Boyd A."/>
            <person name="Carlson A."/>
            <person name="Copeland A."/>
            <person name="Coutinho P.M."/>
            <person name="de Vries R.P."/>
            <person name="Ferreira P."/>
            <person name="Findley K."/>
            <person name="Foster B."/>
            <person name="Gaskell J."/>
            <person name="Glotzer D."/>
            <person name="Gorecki P."/>
            <person name="Heitman J."/>
            <person name="Hesse C."/>
            <person name="Hori C."/>
            <person name="Igarashi K."/>
            <person name="Jurgens J.A."/>
            <person name="Kallen N."/>
            <person name="Kersten P."/>
            <person name="Kohler A."/>
            <person name="Kuees U."/>
            <person name="Kumar T.K.A."/>
            <person name="Kuo A."/>
            <person name="LaButti K."/>
            <person name="Larrondo L.F."/>
            <person name="Lindquist E."/>
            <person name="Ling A."/>
            <person name="Lombard V."/>
            <person name="Lucas S."/>
            <person name="Lundell T."/>
            <person name="Martin R."/>
            <person name="McLaughlin D.J."/>
            <person name="Morgenstern I."/>
            <person name="Morin E."/>
            <person name="Murat C."/>
            <person name="Nagy L.G."/>
            <person name="Nolan M."/>
            <person name="Ohm R.A."/>
            <person name="Patyshakuliyeva A."/>
            <person name="Rokas A."/>
            <person name="Ruiz-Duenas F.J."/>
            <person name="Sabat G."/>
            <person name="Salamov A."/>
            <person name="Samejima M."/>
            <person name="Schmutz J."/>
            <person name="Slot J.C."/>
            <person name="St John F."/>
            <person name="Stenlid J."/>
            <person name="Sun H."/>
            <person name="Sun S."/>
            <person name="Syed K."/>
            <person name="Tsang A."/>
            <person name="Wiebenga A."/>
            <person name="Young D."/>
            <person name="Pisabarro A."/>
            <person name="Eastwood D.C."/>
            <person name="Martin F."/>
            <person name="Cullen D."/>
            <person name="Grigoriev I.V."/>
            <person name="Hibbett D.S."/>
        </authorList>
    </citation>
    <scope>NUCLEOTIDE SEQUENCE [LARGE SCALE GENOMIC DNA]</scope>
    <source>
        <strain evidence="2 3">ATCC 11539</strain>
    </source>
</reference>
<accession>S7RBJ2</accession>
<evidence type="ECO:0000313" key="2">
    <source>
        <dbReference type="EMBL" id="EPQ49769.1"/>
    </source>
</evidence>
<sequence>MPQPEPYPHIPAVAGYLNAENIRMFIGDIVMVTVGVAQSSRQRASDRIICPIPGRSWYCVCVHLIPGTVIPPGVMYCQLWATVLSPRGLQHIRIRELDLPFESVSLSHLAADIDRANDPAVMQLINDFHPSVWPLLDRIHNPPRADITPLGPVDAYTPRFPHQDALIRRPDLPFIFEFNLVSAHELGPDRLRLRQDALRLTSVDSHLPSWEVPDSESDEESVSEMLGRRPIEEVND</sequence>
<proteinExistence type="predicted"/>
<evidence type="ECO:0000256" key="1">
    <source>
        <dbReference type="SAM" id="MobiDB-lite"/>
    </source>
</evidence>
<name>S7RBJ2_GLOTA</name>
<feature type="region of interest" description="Disordered" evidence="1">
    <location>
        <begin position="208"/>
        <end position="236"/>
    </location>
</feature>
<dbReference type="KEGG" id="gtr:GLOTRDRAFT_134637"/>
<dbReference type="Proteomes" id="UP000030669">
    <property type="component" value="Unassembled WGS sequence"/>
</dbReference>
<dbReference type="GeneID" id="19303116"/>
<feature type="compositionally biased region" description="Acidic residues" evidence="1">
    <location>
        <begin position="213"/>
        <end position="222"/>
    </location>
</feature>
<dbReference type="RefSeq" id="XP_007871775.1">
    <property type="nucleotide sequence ID" value="XM_007873584.1"/>
</dbReference>
<evidence type="ECO:0000313" key="3">
    <source>
        <dbReference type="Proteomes" id="UP000030669"/>
    </source>
</evidence>
<keyword evidence="3" id="KW-1185">Reference proteome</keyword>
<organism evidence="2 3">
    <name type="scientific">Gloeophyllum trabeum (strain ATCC 11539 / FP-39264 / Madison 617)</name>
    <name type="common">Brown rot fungus</name>
    <dbReference type="NCBI Taxonomy" id="670483"/>
    <lineage>
        <taxon>Eukaryota</taxon>
        <taxon>Fungi</taxon>
        <taxon>Dikarya</taxon>
        <taxon>Basidiomycota</taxon>
        <taxon>Agaricomycotina</taxon>
        <taxon>Agaricomycetes</taxon>
        <taxon>Gloeophyllales</taxon>
        <taxon>Gloeophyllaceae</taxon>
        <taxon>Gloeophyllum</taxon>
    </lineage>
</organism>
<dbReference type="HOGENOM" id="CLU_102626_0_0_1"/>
<feature type="compositionally biased region" description="Basic and acidic residues" evidence="1">
    <location>
        <begin position="226"/>
        <end position="236"/>
    </location>
</feature>
<dbReference type="EMBL" id="KB469649">
    <property type="protein sequence ID" value="EPQ49769.1"/>
    <property type="molecule type" value="Genomic_DNA"/>
</dbReference>